<dbReference type="Gene3D" id="1.10.472.80">
    <property type="entry name" value="Ypt/Rab-GAP domain of gyp1p, domain 3"/>
    <property type="match status" value="1"/>
</dbReference>
<evidence type="ECO:0000256" key="5">
    <source>
        <dbReference type="ARBA" id="ARBA00022741"/>
    </source>
</evidence>
<dbReference type="Gene3D" id="3.30.200.20">
    <property type="entry name" value="Phosphorylase Kinase, domain 1"/>
    <property type="match status" value="1"/>
</dbReference>
<evidence type="ECO:0000256" key="9">
    <source>
        <dbReference type="ARBA" id="ARBA00048679"/>
    </source>
</evidence>
<dbReference type="InterPro" id="IPR011009">
    <property type="entry name" value="Kinase-like_dom_sf"/>
</dbReference>
<keyword evidence="4" id="KW-0808">Transferase</keyword>
<dbReference type="InterPro" id="IPR008271">
    <property type="entry name" value="Ser/Thr_kinase_AS"/>
</dbReference>
<evidence type="ECO:0000256" key="10">
    <source>
        <dbReference type="PROSITE-ProRule" id="PRU10141"/>
    </source>
</evidence>
<evidence type="ECO:0000256" key="7">
    <source>
        <dbReference type="ARBA" id="ARBA00022840"/>
    </source>
</evidence>
<evidence type="ECO:0000256" key="8">
    <source>
        <dbReference type="ARBA" id="ARBA00047899"/>
    </source>
</evidence>
<feature type="binding site" evidence="10">
    <location>
        <position position="197"/>
    </location>
    <ligand>
        <name>ATP</name>
        <dbReference type="ChEBI" id="CHEBI:30616"/>
    </ligand>
</feature>
<dbReference type="SUPFAM" id="SSF47986">
    <property type="entry name" value="DEATH domain"/>
    <property type="match status" value="1"/>
</dbReference>
<dbReference type="EMBL" id="JYDT01000086">
    <property type="protein sequence ID" value="KRY85632.1"/>
    <property type="molecule type" value="Genomic_DNA"/>
</dbReference>
<dbReference type="InterPro" id="IPR011029">
    <property type="entry name" value="DEATH-like_dom_sf"/>
</dbReference>
<evidence type="ECO:0000259" key="11">
    <source>
        <dbReference type="PROSITE" id="PS50011"/>
    </source>
</evidence>
<dbReference type="InterPro" id="IPR000195">
    <property type="entry name" value="Rab-GAP-TBC_dom"/>
</dbReference>
<dbReference type="AlphaFoldDB" id="A0A0V1FHX4"/>
<feature type="domain" description="Protein kinase" evidence="11">
    <location>
        <begin position="169"/>
        <end position="438"/>
    </location>
</feature>
<evidence type="ECO:0000313" key="14">
    <source>
        <dbReference type="Proteomes" id="UP000054995"/>
    </source>
</evidence>
<dbReference type="PANTHER" id="PTHR48006">
    <property type="entry name" value="LEUCINE-RICH REPEAT-CONTAINING PROTEIN DDB_G0281931-RELATED"/>
    <property type="match status" value="1"/>
</dbReference>
<keyword evidence="5 10" id="KW-0547">Nucleotide-binding</keyword>
<feature type="domain" description="Rab-GAP TBC" evidence="12">
    <location>
        <begin position="655"/>
        <end position="864"/>
    </location>
</feature>
<dbReference type="EC" id="2.7.11.1" evidence="2"/>
<dbReference type="SUPFAM" id="SSF56112">
    <property type="entry name" value="Protein kinase-like (PK-like)"/>
    <property type="match status" value="1"/>
</dbReference>
<dbReference type="OrthoDB" id="4062651at2759"/>
<dbReference type="PROSITE" id="PS50011">
    <property type="entry name" value="PROTEIN_KINASE_DOM"/>
    <property type="match status" value="1"/>
</dbReference>
<accession>A0A0V1FHX4</accession>
<dbReference type="PROSITE" id="PS00108">
    <property type="entry name" value="PROTEIN_KINASE_ST"/>
    <property type="match status" value="1"/>
</dbReference>
<evidence type="ECO:0000256" key="3">
    <source>
        <dbReference type="ARBA" id="ARBA00022527"/>
    </source>
</evidence>
<evidence type="ECO:0000256" key="4">
    <source>
        <dbReference type="ARBA" id="ARBA00022679"/>
    </source>
</evidence>
<dbReference type="SMART" id="SM00164">
    <property type="entry name" value="TBC"/>
    <property type="match status" value="1"/>
</dbReference>
<dbReference type="InterPro" id="IPR035969">
    <property type="entry name" value="Rab-GAP_TBC_sf"/>
</dbReference>
<keyword evidence="14" id="KW-1185">Reference proteome</keyword>
<dbReference type="SMART" id="SM00220">
    <property type="entry name" value="S_TKc"/>
    <property type="match status" value="1"/>
</dbReference>
<gene>
    <name evidence="13" type="primary">TBC1D25</name>
    <name evidence="13" type="ORF">T4D_10394</name>
</gene>
<protein>
    <recommendedName>
        <fullName evidence="2">non-specific serine/threonine protein kinase</fullName>
        <ecNumber evidence="2">2.7.11.1</ecNumber>
    </recommendedName>
</protein>
<keyword evidence="6" id="KW-0418">Kinase</keyword>
<sequence>MDDFPVTFVYELPFRSIEILVNCLDMGNEWEEVAGVLNFTFQEVCFLRQAGSRHNSSSAEMLQILSGRGVSLKMLRDALHKVGNLRALELLDKSIKDYSTTENKSSYKSLLNPGKESGNLLFTAYDNQHSMESNTLEEKPVSVNHSTVMSLPGALRASYEEIVQATDNFSANNLLGHGGYGMVYKGIWKNTVVAVKKLVFDKCTGKQQQPLHNHAAVQQLLKELQALTLLRHDNILSLYGYCFDHMVPYLVYQYMANGSLEDRLHNRGENELLTWMERLKILLGTCRGLNFLHTCSDQPVIHGDVKSANILLDQHLEPKIGDFGLCRMGKLRDGVDEHPFIVSHIKGTLAYLPPEFISKKLVSSKLDVYSFGTVLFEVATGLHPYSANRCPKNLVCFMRHERFERGSVMHLIDQSLGENSAETNMGMKFFQQFVQDAFCCTAYSLRIFTLNLQVKSSSSCSSCSCSLLNLENMLHSQENCEEKNDRIHIHLKKFEDTVLQETKDLFVSYDQLNNEHLREVVKEVFSIKSSDFVISYLISEEEDDNVNKPQALNLKVSVKSVEDIDLDDWEIIDCDEFLAVDQSFVKNCAGGSLNVNSAFGAALSKLFQPGSSKGCKNLWSLSKTPLTFAKYNEYLDSEGRIILLRQLRLRIFQGGCEPRLRRIVWPILLGIFPHGLTSAQRHGYLLQLRRVYFHLRHLWYQRLPRVRAEMRWMMNSIRKDVIRTDREHPFYAGDECNSAGLTSLFNILTTYALFHPQVSYCQGMSDLASPLLVVLRDEALAYVCFCAMMKRLSHNFAFDGQTMANKFYDLAQLICYYDEEFFAYLKANHANDLLFCYRWLLLDLKREFKFDHTLIVMEVIWASTLSPPVQEQVELFDRQLAIWCRLNTVCDKKMMIPNNWSSCSHAPKWKTDYRPAHLASDSTVLRMQLNCLKSFNISKTIDFSPRYSHACSACKFFATAALQLPIAVFNFGISSDFCPVALADLPMPICSPADWQCNSNELTVDDEQYRLESSQWKDACTSSVQFAKEVWSSESDDDEERDQLDDVEANCCQLSLGRIQEILCKLNFSKENSQIFSTNNSSLSSTLSSSSSISRVDDSCSSTSHHHIQSIMQDCLKETENCRSNDVNQKLGSDKPFLIFICMTMILQHRNLIMRKRMDINDMTMFFDNQMKHYNVKKILRLARQRFADYFHDDFCN</sequence>
<dbReference type="InterPro" id="IPR051824">
    <property type="entry name" value="LRR_Rcpt-Like_S/T_Kinase"/>
</dbReference>
<comment type="caution">
    <text evidence="13">The sequence shown here is derived from an EMBL/GenBank/DDBJ whole genome shotgun (WGS) entry which is preliminary data.</text>
</comment>
<dbReference type="PROSITE" id="PS50086">
    <property type="entry name" value="TBC_RABGAP"/>
    <property type="match status" value="1"/>
</dbReference>
<reference evidence="13 14" key="1">
    <citation type="submission" date="2015-01" db="EMBL/GenBank/DDBJ databases">
        <title>Evolution of Trichinella species and genotypes.</title>
        <authorList>
            <person name="Korhonen P.K."/>
            <person name="Edoardo P."/>
            <person name="Giuseppe L.R."/>
            <person name="Gasser R.B."/>
        </authorList>
    </citation>
    <scope>NUCLEOTIDE SEQUENCE [LARGE SCALE GENOMIC DNA]</scope>
    <source>
        <strain evidence="13">ISS470</strain>
    </source>
</reference>
<dbReference type="Pfam" id="PF00069">
    <property type="entry name" value="Pkinase"/>
    <property type="match status" value="1"/>
</dbReference>
<evidence type="ECO:0000256" key="6">
    <source>
        <dbReference type="ARBA" id="ARBA00022777"/>
    </source>
</evidence>
<dbReference type="PANTHER" id="PTHR48006:SF84">
    <property type="entry name" value="REPEAT TRANSMEMBRANE PROTEIN KINASE, PUTATIVE, EXPRESSED-RELATED"/>
    <property type="match status" value="1"/>
</dbReference>
<keyword evidence="7 10" id="KW-0067">ATP-binding</keyword>
<dbReference type="Gene3D" id="1.10.8.270">
    <property type="entry name" value="putative rabgap domain of human tbc1 domain family member 14 like domains"/>
    <property type="match status" value="1"/>
</dbReference>
<comment type="similarity">
    <text evidence="1">Belongs to the protein kinase superfamily. TKL Ser/Thr protein kinase family. Pelle subfamily.</text>
</comment>
<evidence type="ECO:0000313" key="13">
    <source>
        <dbReference type="EMBL" id="KRY85632.1"/>
    </source>
</evidence>
<dbReference type="InterPro" id="IPR000719">
    <property type="entry name" value="Prot_kinase_dom"/>
</dbReference>
<evidence type="ECO:0000256" key="1">
    <source>
        <dbReference type="ARBA" id="ARBA00008718"/>
    </source>
</evidence>
<name>A0A0V1FHX4_TRIPS</name>
<dbReference type="Gene3D" id="1.10.510.10">
    <property type="entry name" value="Transferase(Phosphotransferase) domain 1"/>
    <property type="match status" value="1"/>
</dbReference>
<evidence type="ECO:0000256" key="2">
    <source>
        <dbReference type="ARBA" id="ARBA00012513"/>
    </source>
</evidence>
<proteinExistence type="inferred from homology"/>
<dbReference type="Gene3D" id="1.10.533.10">
    <property type="entry name" value="Death Domain, Fas"/>
    <property type="match status" value="1"/>
</dbReference>
<dbReference type="InterPro" id="IPR017441">
    <property type="entry name" value="Protein_kinase_ATP_BS"/>
</dbReference>
<dbReference type="PROSITE" id="PS00107">
    <property type="entry name" value="PROTEIN_KINASE_ATP"/>
    <property type="match status" value="1"/>
</dbReference>
<dbReference type="FunFam" id="1.10.510.10:FF:000754">
    <property type="entry name" value="Interleukin-1 receptor-associated kinase"/>
    <property type="match status" value="1"/>
</dbReference>
<evidence type="ECO:0000259" key="12">
    <source>
        <dbReference type="PROSITE" id="PS50086"/>
    </source>
</evidence>
<dbReference type="GO" id="GO:0005524">
    <property type="term" value="F:ATP binding"/>
    <property type="evidence" value="ECO:0007669"/>
    <property type="project" value="UniProtKB-UniRule"/>
</dbReference>
<dbReference type="SUPFAM" id="SSF47923">
    <property type="entry name" value="Ypt/Rab-GAP domain of gyp1p"/>
    <property type="match status" value="2"/>
</dbReference>
<keyword evidence="3" id="KW-0723">Serine/threonine-protein kinase</keyword>
<dbReference type="GO" id="GO:0004674">
    <property type="term" value="F:protein serine/threonine kinase activity"/>
    <property type="evidence" value="ECO:0007669"/>
    <property type="project" value="UniProtKB-KW"/>
</dbReference>
<dbReference type="Proteomes" id="UP000054995">
    <property type="component" value="Unassembled WGS sequence"/>
</dbReference>
<comment type="catalytic activity">
    <reaction evidence="8">
        <text>L-threonyl-[protein] + ATP = O-phospho-L-threonyl-[protein] + ADP + H(+)</text>
        <dbReference type="Rhea" id="RHEA:46608"/>
        <dbReference type="Rhea" id="RHEA-COMP:11060"/>
        <dbReference type="Rhea" id="RHEA-COMP:11605"/>
        <dbReference type="ChEBI" id="CHEBI:15378"/>
        <dbReference type="ChEBI" id="CHEBI:30013"/>
        <dbReference type="ChEBI" id="CHEBI:30616"/>
        <dbReference type="ChEBI" id="CHEBI:61977"/>
        <dbReference type="ChEBI" id="CHEBI:456216"/>
        <dbReference type="EC" id="2.7.11.1"/>
    </reaction>
</comment>
<organism evidence="13 14">
    <name type="scientific">Trichinella pseudospiralis</name>
    <name type="common">Parasitic roundworm</name>
    <dbReference type="NCBI Taxonomy" id="6337"/>
    <lineage>
        <taxon>Eukaryota</taxon>
        <taxon>Metazoa</taxon>
        <taxon>Ecdysozoa</taxon>
        <taxon>Nematoda</taxon>
        <taxon>Enoplea</taxon>
        <taxon>Dorylaimia</taxon>
        <taxon>Trichinellida</taxon>
        <taxon>Trichinellidae</taxon>
        <taxon>Trichinella</taxon>
    </lineage>
</organism>
<dbReference type="Pfam" id="PF00566">
    <property type="entry name" value="RabGAP-TBC"/>
    <property type="match status" value="1"/>
</dbReference>
<comment type="catalytic activity">
    <reaction evidence="9">
        <text>L-seryl-[protein] + ATP = O-phospho-L-seryl-[protein] + ADP + H(+)</text>
        <dbReference type="Rhea" id="RHEA:17989"/>
        <dbReference type="Rhea" id="RHEA-COMP:9863"/>
        <dbReference type="Rhea" id="RHEA-COMP:11604"/>
        <dbReference type="ChEBI" id="CHEBI:15378"/>
        <dbReference type="ChEBI" id="CHEBI:29999"/>
        <dbReference type="ChEBI" id="CHEBI:30616"/>
        <dbReference type="ChEBI" id="CHEBI:83421"/>
        <dbReference type="ChEBI" id="CHEBI:456216"/>
        <dbReference type="EC" id="2.7.11.1"/>
    </reaction>
</comment>